<gene>
    <name evidence="1" type="ORF">DVH24_024081</name>
</gene>
<evidence type="ECO:0000313" key="1">
    <source>
        <dbReference type="EMBL" id="RXH94397.1"/>
    </source>
</evidence>
<dbReference type="EMBL" id="RDQH01000333">
    <property type="protein sequence ID" value="RXH94397.1"/>
    <property type="molecule type" value="Genomic_DNA"/>
</dbReference>
<dbReference type="AlphaFoldDB" id="A0A498JHW2"/>
<proteinExistence type="predicted"/>
<sequence length="139" mass="15499">MILYNIPSADMPTKQLFYGDIHECFSTGFAEAEAEAEAEAILKEWGQIDDGDERQNWIQLELEDLMWALAKMSRKEGLGAVYEAVLNDGNTMAMKRLKDAVVVVMANDGNEDDAWAMISLVMESNGDRNAELQIHIEGA</sequence>
<reference evidence="1 2" key="1">
    <citation type="submission" date="2018-10" db="EMBL/GenBank/DDBJ databases">
        <title>A high-quality apple genome assembly.</title>
        <authorList>
            <person name="Hu J."/>
        </authorList>
    </citation>
    <scope>NUCLEOTIDE SEQUENCE [LARGE SCALE GENOMIC DNA]</scope>
    <source>
        <strain evidence="2">cv. HFTH1</strain>
        <tissue evidence="1">Young leaf</tissue>
    </source>
</reference>
<comment type="caution">
    <text evidence="1">The sequence shown here is derived from an EMBL/GenBank/DDBJ whole genome shotgun (WGS) entry which is preliminary data.</text>
</comment>
<keyword evidence="2" id="KW-1185">Reference proteome</keyword>
<organism evidence="1 2">
    <name type="scientific">Malus domestica</name>
    <name type="common">Apple</name>
    <name type="synonym">Pyrus malus</name>
    <dbReference type="NCBI Taxonomy" id="3750"/>
    <lineage>
        <taxon>Eukaryota</taxon>
        <taxon>Viridiplantae</taxon>
        <taxon>Streptophyta</taxon>
        <taxon>Embryophyta</taxon>
        <taxon>Tracheophyta</taxon>
        <taxon>Spermatophyta</taxon>
        <taxon>Magnoliopsida</taxon>
        <taxon>eudicotyledons</taxon>
        <taxon>Gunneridae</taxon>
        <taxon>Pentapetalae</taxon>
        <taxon>rosids</taxon>
        <taxon>fabids</taxon>
        <taxon>Rosales</taxon>
        <taxon>Rosaceae</taxon>
        <taxon>Amygdaloideae</taxon>
        <taxon>Maleae</taxon>
        <taxon>Malus</taxon>
    </lineage>
</organism>
<protein>
    <submittedName>
        <fullName evidence="1">Uncharacterized protein</fullName>
    </submittedName>
</protein>
<name>A0A498JHW2_MALDO</name>
<dbReference type="Proteomes" id="UP000290289">
    <property type="component" value="Chromosome 7"/>
</dbReference>
<accession>A0A498JHW2</accession>
<evidence type="ECO:0000313" key="2">
    <source>
        <dbReference type="Proteomes" id="UP000290289"/>
    </source>
</evidence>